<dbReference type="KEGG" id="nse:NSE_0405"/>
<keyword evidence="2" id="KW-1185">Reference proteome</keyword>
<dbReference type="STRING" id="222891.NSE_0405"/>
<evidence type="ECO:0000313" key="2">
    <source>
        <dbReference type="Proteomes" id="UP000001942"/>
    </source>
</evidence>
<evidence type="ECO:0000313" key="1">
    <source>
        <dbReference type="EMBL" id="ABD45751.1"/>
    </source>
</evidence>
<dbReference type="HOGENOM" id="CLU_3330631_0_0_5"/>
<dbReference type="Proteomes" id="UP000001942">
    <property type="component" value="Chromosome"/>
</dbReference>
<sequence>MCVKISFVRAITLALPVKGSSIERCNFGGLANLKRVYG</sequence>
<organism evidence="1 2">
    <name type="scientific">Ehrlichia sennetsu (strain ATCC VR-367 / Miyayama)</name>
    <name type="common">Neorickettsia sennetsu</name>
    <dbReference type="NCBI Taxonomy" id="222891"/>
    <lineage>
        <taxon>Bacteria</taxon>
        <taxon>Pseudomonadati</taxon>
        <taxon>Pseudomonadota</taxon>
        <taxon>Alphaproteobacteria</taxon>
        <taxon>Rickettsiales</taxon>
        <taxon>Anaplasmataceae</taxon>
        <taxon>Ehrlichia</taxon>
    </lineage>
</organism>
<dbReference type="EMBL" id="CP000237">
    <property type="protein sequence ID" value="ABD45751.1"/>
    <property type="molecule type" value="Genomic_DNA"/>
</dbReference>
<reference evidence="1 2" key="1">
    <citation type="journal article" date="2006" name="PLoS Genet.">
        <title>Comparative genomics of emerging human ehrlichiosis agents.</title>
        <authorList>
            <person name="Dunning Hotopp J.C."/>
            <person name="Lin M."/>
            <person name="Madupu R."/>
            <person name="Crabtree J."/>
            <person name="Angiuoli S.V."/>
            <person name="Eisen J.A."/>
            <person name="Seshadri R."/>
            <person name="Ren Q."/>
            <person name="Wu M."/>
            <person name="Utterback T.R."/>
            <person name="Smith S."/>
            <person name="Lewis M."/>
            <person name="Khouri H."/>
            <person name="Zhang C."/>
            <person name="Niu H."/>
            <person name="Lin Q."/>
            <person name="Ohashi N."/>
            <person name="Zhi N."/>
            <person name="Nelson W."/>
            <person name="Brinkac L.M."/>
            <person name="Dodson R.J."/>
            <person name="Rosovitz M.J."/>
            <person name="Sundaram J."/>
            <person name="Daugherty S.C."/>
            <person name="Davidsen T."/>
            <person name="Durkin A.S."/>
            <person name="Gwinn M."/>
            <person name="Haft D.H."/>
            <person name="Selengut J.D."/>
            <person name="Sullivan S.A."/>
            <person name="Zafar N."/>
            <person name="Zhou L."/>
            <person name="Benahmed F."/>
            <person name="Forberger H."/>
            <person name="Halpin R."/>
            <person name="Mulligan S."/>
            <person name="Robinson J."/>
            <person name="White O."/>
            <person name="Rikihisa Y."/>
            <person name="Tettelin H."/>
        </authorList>
    </citation>
    <scope>NUCLEOTIDE SEQUENCE [LARGE SCALE GENOMIC DNA]</scope>
    <source>
        <strain evidence="2">ATCC VR-367 / Miyayama</strain>
    </source>
</reference>
<dbReference type="AlphaFoldDB" id="Q2GE04"/>
<protein>
    <submittedName>
        <fullName evidence="1">Uncharacterized protein</fullName>
    </submittedName>
</protein>
<proteinExistence type="predicted"/>
<name>Q2GE04_EHRS3</name>
<accession>Q2GE04</accession>
<gene>
    <name evidence="1" type="ordered locus">NSE_0405</name>
</gene>